<name>A0A6P0UQA1_9FLAO</name>
<dbReference type="SUPFAM" id="SSF109854">
    <property type="entry name" value="DinB/YfiT-like putative metalloenzymes"/>
    <property type="match status" value="1"/>
</dbReference>
<evidence type="ECO:0000313" key="2">
    <source>
        <dbReference type="Proteomes" id="UP000468581"/>
    </source>
</evidence>
<keyword evidence="2" id="KW-1185">Reference proteome</keyword>
<sequence length="171" mass="19520">MLKQATYQNLDYLRNALGQLSDEQFSRPLEVLSQSTLGMHVRHILEFYTCLINAVDKKEVDYDSRVRDTSLEVSTDNCLNEINRISGFLEDVDGDVEMKLKVNYALNPDEDCETMTINTSLYRELQYNIEHAVHHLAIIKIGIKALEDSFNLDDNFGIAASTIRNKNVCAQ</sequence>
<reference evidence="1 2" key="1">
    <citation type="submission" date="2020-01" db="EMBL/GenBank/DDBJ databases">
        <title>Leptobacterium flavescens.</title>
        <authorList>
            <person name="Wang G."/>
        </authorList>
    </citation>
    <scope>NUCLEOTIDE SEQUENCE [LARGE SCALE GENOMIC DNA]</scope>
    <source>
        <strain evidence="1 2">KCTC 22160</strain>
    </source>
</reference>
<dbReference type="EMBL" id="JAABOO010000005">
    <property type="protein sequence ID" value="NER15521.1"/>
    <property type="molecule type" value="Genomic_DNA"/>
</dbReference>
<organism evidence="1 2">
    <name type="scientific">Leptobacterium flavescens</name>
    <dbReference type="NCBI Taxonomy" id="472055"/>
    <lineage>
        <taxon>Bacteria</taxon>
        <taxon>Pseudomonadati</taxon>
        <taxon>Bacteroidota</taxon>
        <taxon>Flavobacteriia</taxon>
        <taxon>Flavobacteriales</taxon>
        <taxon>Flavobacteriaceae</taxon>
        <taxon>Leptobacterium</taxon>
    </lineage>
</organism>
<comment type="caution">
    <text evidence="1">The sequence shown here is derived from an EMBL/GenBank/DDBJ whole genome shotgun (WGS) entry which is preliminary data.</text>
</comment>
<evidence type="ECO:0008006" key="3">
    <source>
        <dbReference type="Google" id="ProtNLM"/>
    </source>
</evidence>
<protein>
    <recommendedName>
        <fullName evidence="3">DinB family protein</fullName>
    </recommendedName>
</protein>
<dbReference type="RefSeq" id="WP_163608817.1">
    <property type="nucleotide sequence ID" value="NZ_JAABOO010000005.1"/>
</dbReference>
<evidence type="ECO:0000313" key="1">
    <source>
        <dbReference type="EMBL" id="NER15521.1"/>
    </source>
</evidence>
<dbReference type="Proteomes" id="UP000468581">
    <property type="component" value="Unassembled WGS sequence"/>
</dbReference>
<dbReference type="PANTHER" id="PTHR39473:SF1">
    <property type="entry name" value="DINB-LIKE DOMAIN-CONTAINING PROTEIN"/>
    <property type="match status" value="1"/>
</dbReference>
<dbReference type="InterPro" id="IPR034660">
    <property type="entry name" value="DinB/YfiT-like"/>
</dbReference>
<gene>
    <name evidence="1" type="ORF">GWK08_18850</name>
</gene>
<dbReference type="AlphaFoldDB" id="A0A6P0UQA1"/>
<dbReference type="PANTHER" id="PTHR39473">
    <property type="match status" value="1"/>
</dbReference>
<accession>A0A6P0UQA1</accession>
<proteinExistence type="predicted"/>